<dbReference type="InterPro" id="IPR011989">
    <property type="entry name" value="ARM-like"/>
</dbReference>
<dbReference type="SMART" id="SM00809">
    <property type="entry name" value="Alpha_adaptinC2"/>
    <property type="match status" value="1"/>
</dbReference>
<evidence type="ECO:0000313" key="12">
    <source>
        <dbReference type="EMBL" id="KTW32813.1"/>
    </source>
</evidence>
<evidence type="ECO:0000256" key="6">
    <source>
        <dbReference type="ARBA" id="ARBA00023034"/>
    </source>
</evidence>
<evidence type="ECO:0000256" key="10">
    <source>
        <dbReference type="PIRNR" id="PIRNR037094"/>
    </source>
</evidence>
<dbReference type="SUPFAM" id="SSF48371">
    <property type="entry name" value="ARM repeat"/>
    <property type="match status" value="1"/>
</dbReference>
<organism evidence="12 13">
    <name type="scientific">Pneumocystis jirovecii (strain RU7)</name>
    <name type="common">Human pneumocystis pneumonia agent</name>
    <dbReference type="NCBI Taxonomy" id="1408657"/>
    <lineage>
        <taxon>Eukaryota</taxon>
        <taxon>Fungi</taxon>
        <taxon>Dikarya</taxon>
        <taxon>Ascomycota</taxon>
        <taxon>Taphrinomycotina</taxon>
        <taxon>Pneumocystomycetes</taxon>
        <taxon>Pneumocystaceae</taxon>
        <taxon>Pneumocystis</taxon>
    </lineage>
</organism>
<dbReference type="OrthoDB" id="28053at2759"/>
<dbReference type="InterPro" id="IPR050840">
    <property type="entry name" value="Adaptor_Complx_Large_Subunit"/>
</dbReference>
<proteinExistence type="inferred from homology"/>
<evidence type="ECO:0000256" key="1">
    <source>
        <dbReference type="ARBA" id="ARBA00004156"/>
    </source>
</evidence>
<dbReference type="InterPro" id="IPR008153">
    <property type="entry name" value="GAE_dom"/>
</dbReference>
<dbReference type="GO" id="GO:0016192">
    <property type="term" value="P:vesicle-mediated transport"/>
    <property type="evidence" value="ECO:0007669"/>
    <property type="project" value="InterPro"/>
</dbReference>
<evidence type="ECO:0000256" key="5">
    <source>
        <dbReference type="ARBA" id="ARBA00022927"/>
    </source>
</evidence>
<dbReference type="GO" id="GO:0005829">
    <property type="term" value="C:cytosol"/>
    <property type="evidence" value="ECO:0007669"/>
    <property type="project" value="GOC"/>
</dbReference>
<dbReference type="RefSeq" id="XP_018231505.1">
    <property type="nucleotide sequence ID" value="XM_018372565.1"/>
</dbReference>
<gene>
    <name evidence="12" type="ORF">T551_00298</name>
</gene>
<keyword evidence="5 10" id="KW-0653">Protein transport</keyword>
<dbReference type="VEuPathDB" id="FungiDB:T551_00298"/>
<accession>A0A0W4ZWR5</accession>
<dbReference type="PIRSF" id="PIRSF037094">
    <property type="entry name" value="AP1_complex_gamma"/>
    <property type="match status" value="1"/>
</dbReference>
<dbReference type="STRING" id="1408657.A0A0W4ZWR5"/>
<keyword evidence="13" id="KW-1185">Reference proteome</keyword>
<dbReference type="PROSITE" id="PS50180">
    <property type="entry name" value="GAE"/>
    <property type="match status" value="1"/>
</dbReference>
<dbReference type="GO" id="GO:0006886">
    <property type="term" value="P:intracellular protein transport"/>
    <property type="evidence" value="ECO:0007669"/>
    <property type="project" value="UniProtKB-UniRule"/>
</dbReference>
<dbReference type="eggNOG" id="KOG1062">
    <property type="taxonomic scope" value="Eukaryota"/>
</dbReference>
<evidence type="ECO:0000259" key="11">
    <source>
        <dbReference type="PROSITE" id="PS50180"/>
    </source>
</evidence>
<evidence type="ECO:0000313" key="13">
    <source>
        <dbReference type="Proteomes" id="UP000053447"/>
    </source>
</evidence>
<name>A0A0W4ZWR5_PNEJ7</name>
<dbReference type="PANTHER" id="PTHR22780">
    <property type="entry name" value="ADAPTIN, ALPHA/GAMMA/EPSILON"/>
    <property type="match status" value="1"/>
</dbReference>
<evidence type="ECO:0000256" key="9">
    <source>
        <dbReference type="ARBA" id="ARBA00062546"/>
    </source>
</evidence>
<protein>
    <recommendedName>
        <fullName evidence="10">AP-1 complex subunit gamma</fullName>
    </recommendedName>
</protein>
<feature type="domain" description="GAE" evidence="11">
    <location>
        <begin position="688"/>
        <end position="803"/>
    </location>
</feature>
<comment type="similarity">
    <text evidence="3 10">Belongs to the adaptor complexes large subunit family.</text>
</comment>
<sequence>MTADQFLVEMTTLKQFIKSVRASKTAADERAIIQKESAAIRASFREESNNHYHRRNNLSKLLYLYILGECTHFGQIECLRLLASPKFADKRLGYLGAMLLLDENQEVLMLVTNSLKNDLNHPNPYIVGMALCTLGNISSPETARDLFSEIEKLMNSTNSYIRKKAALCAMKIIRKVPDLQENFIERSKSLLNDKNHGVLLCTLTLIIDMCTRNPNIIKYYRPLTPHILRYLKLLISSGFSIEHDVSGIADPFLQIKFLRLLRVLGHGDTGITEQISDVLTQIATNTESSKNVGNSILYETVLTILGIEANKGLRVLGVNILGKFLSDNDNNIRKVISIEPAAVQRHRNTVLKCLRDPDISIRRRALDLSFALINESNVRVLVREILVFLETSDNEFKLNITTQISIAANNFAPNKRWHIDTMLRSLKLAGNYIKEQVFSNFIQLVITTPELQAYTIRKLFFALKKDITQEALTLSGVWMIGEYGKLLLQPYQSSEEKINGDIKESDIIELLENIFNSTYCTKTVMEYLSTALIKLTVRIKDQFQIEKIYDLLTRHSTALDIEIQQRCIEYERLFHFDEIRKGVLEKMPVPALKNAKMFDFSIEKSENMEKDNKDPLLDFLEADFFSKKDTNDVNNNKSAVLDIFNALNIQEFTAHETKKDDSHFQLFQNSILSTENSNSSAYKFNNKVENDVYSVYEKNGLKFTLQIDSLDISETSTIIIINRFKNIGSSRISGISLQAAVIKSQKLDMYPLSGTFVDPGEELIQKMKITAAKESLLRLRFKISYNCYGLNDVIEQIDFNQFPRDLLF</sequence>
<reference evidence="13" key="1">
    <citation type="journal article" date="2016" name="Nat. Commun.">
        <title>Genome analysis of three Pneumocystis species reveals adaptation mechanisms to life exclusively in mammalian hosts.</title>
        <authorList>
            <person name="Ma L."/>
            <person name="Chen Z."/>
            <person name="Huang D.W."/>
            <person name="Kutty G."/>
            <person name="Ishihara M."/>
            <person name="Wang H."/>
            <person name="Abouelleil A."/>
            <person name="Bishop L."/>
            <person name="Davey E."/>
            <person name="Deng R."/>
            <person name="Deng X."/>
            <person name="Fan L."/>
            <person name="Fantoni G."/>
            <person name="Fitzgerald M."/>
            <person name="Gogineni E."/>
            <person name="Goldberg J.M."/>
            <person name="Handley G."/>
            <person name="Hu X."/>
            <person name="Huber C."/>
            <person name="Jiao X."/>
            <person name="Jones K."/>
            <person name="Levin J.Z."/>
            <person name="Liu Y."/>
            <person name="Macdonald P."/>
            <person name="Melnikov A."/>
            <person name="Raley C."/>
            <person name="Sassi M."/>
            <person name="Sherman B.T."/>
            <person name="Song X."/>
            <person name="Sykes S."/>
            <person name="Tran B."/>
            <person name="Walsh L."/>
            <person name="Xia Y."/>
            <person name="Yang J."/>
            <person name="Young S."/>
            <person name="Zeng Q."/>
            <person name="Zheng X."/>
            <person name="Stephens R."/>
            <person name="Nusbaum C."/>
            <person name="Birren B.W."/>
            <person name="Azadi P."/>
            <person name="Lempicki R.A."/>
            <person name="Cuomo C.A."/>
            <person name="Kovacs J.A."/>
        </authorList>
    </citation>
    <scope>NUCLEOTIDE SEQUENCE [LARGE SCALE GENOMIC DNA]</scope>
    <source>
        <strain evidence="13">RU7</strain>
    </source>
</reference>
<evidence type="ECO:0000256" key="4">
    <source>
        <dbReference type="ARBA" id="ARBA00022448"/>
    </source>
</evidence>
<dbReference type="InterPro" id="IPR008152">
    <property type="entry name" value="Clathrin_a/b/g-adaptin_app_Ig"/>
</dbReference>
<comment type="caution">
    <text evidence="12">The sequence shown here is derived from an EMBL/GenBank/DDBJ whole genome shotgun (WGS) entry which is preliminary data.</text>
</comment>
<dbReference type="Gene3D" id="1.25.10.10">
    <property type="entry name" value="Leucine-rich Repeat Variant"/>
    <property type="match status" value="1"/>
</dbReference>
<dbReference type="FunFam" id="1.25.10.10:FF:000030">
    <property type="entry name" value="AP-1 complex subunit gamma"/>
    <property type="match status" value="1"/>
</dbReference>
<dbReference type="GO" id="GO:0016482">
    <property type="term" value="P:cytosolic transport"/>
    <property type="evidence" value="ECO:0007669"/>
    <property type="project" value="UniProtKB-ARBA"/>
</dbReference>
<dbReference type="SUPFAM" id="SSF49348">
    <property type="entry name" value="Clathrin adaptor appendage domain"/>
    <property type="match status" value="1"/>
</dbReference>
<keyword evidence="4 10" id="KW-0813">Transport</keyword>
<dbReference type="GeneID" id="28938820"/>
<dbReference type="InterPro" id="IPR002553">
    <property type="entry name" value="Clathrin/coatomer_adapt-like_N"/>
</dbReference>
<keyword evidence="8 10" id="KW-0968">Cytoplasmic vesicle</keyword>
<keyword evidence="7 10" id="KW-0472">Membrane</keyword>
<keyword evidence="6 10" id="KW-0333">Golgi apparatus</keyword>
<dbReference type="Gene3D" id="2.60.40.1230">
    <property type="match status" value="1"/>
</dbReference>
<evidence type="ECO:0000256" key="2">
    <source>
        <dbReference type="ARBA" id="ARBA00004555"/>
    </source>
</evidence>
<evidence type="ECO:0000256" key="7">
    <source>
        <dbReference type="ARBA" id="ARBA00023136"/>
    </source>
</evidence>
<dbReference type="GO" id="GO:0030121">
    <property type="term" value="C:AP-1 adaptor complex"/>
    <property type="evidence" value="ECO:0007669"/>
    <property type="project" value="InterPro"/>
</dbReference>
<evidence type="ECO:0000256" key="3">
    <source>
        <dbReference type="ARBA" id="ARBA00006613"/>
    </source>
</evidence>
<comment type="subcellular location">
    <subcellularLocation>
        <location evidence="1">Cytoplasmic vesicle membrane</location>
    </subcellularLocation>
    <subcellularLocation>
        <location evidence="2">Golgi apparatus</location>
    </subcellularLocation>
</comment>
<dbReference type="InterPro" id="IPR016024">
    <property type="entry name" value="ARM-type_fold"/>
</dbReference>
<dbReference type="Pfam" id="PF01602">
    <property type="entry name" value="Adaptin_N"/>
    <property type="match status" value="1"/>
</dbReference>
<dbReference type="InterPro" id="IPR017107">
    <property type="entry name" value="AP1_complex_gsu"/>
</dbReference>
<dbReference type="AlphaFoldDB" id="A0A0W4ZWR5"/>
<dbReference type="EMBL" id="LFWA01000001">
    <property type="protein sequence ID" value="KTW32813.1"/>
    <property type="molecule type" value="Genomic_DNA"/>
</dbReference>
<dbReference type="Pfam" id="PF02883">
    <property type="entry name" value="Alpha_adaptinC2"/>
    <property type="match status" value="1"/>
</dbReference>
<dbReference type="Proteomes" id="UP000053447">
    <property type="component" value="Unassembled WGS sequence"/>
</dbReference>
<comment type="subunit">
    <text evidence="9">Adaptor protein complex 1 (AP-1) is a heterotetramer composed of two large adaptins (gamma-type subunit APL4 and beta-type subunit APL2), a medium adaptin (mu-type subunit APM1) and a small adaptin (sigma-type subunit APS1). AP-1 interacts with clathrin.</text>
</comment>
<evidence type="ECO:0000256" key="8">
    <source>
        <dbReference type="ARBA" id="ARBA00023329"/>
    </source>
</evidence>
<dbReference type="InterPro" id="IPR013041">
    <property type="entry name" value="Clathrin_app_Ig-like_sf"/>
</dbReference>